<feature type="domain" description="YdbS-like PH" evidence="2">
    <location>
        <begin position="433"/>
        <end position="494"/>
    </location>
</feature>
<protein>
    <submittedName>
        <fullName evidence="3">PH domain-containing protein</fullName>
    </submittedName>
</protein>
<dbReference type="RefSeq" id="WP_166195560.1">
    <property type="nucleotide sequence ID" value="NZ_JAAOIV010000004.1"/>
</dbReference>
<evidence type="ECO:0000256" key="1">
    <source>
        <dbReference type="SAM" id="Phobius"/>
    </source>
</evidence>
<keyword evidence="4" id="KW-1185">Reference proteome</keyword>
<keyword evidence="1" id="KW-0812">Transmembrane</keyword>
<dbReference type="PANTHER" id="PTHR34473">
    <property type="entry name" value="UPF0699 TRANSMEMBRANE PROTEIN YDBS"/>
    <property type="match status" value="1"/>
</dbReference>
<evidence type="ECO:0000313" key="4">
    <source>
        <dbReference type="Proteomes" id="UP000744769"/>
    </source>
</evidence>
<keyword evidence="1" id="KW-0472">Membrane</keyword>
<feature type="transmembrane region" description="Helical" evidence="1">
    <location>
        <begin position="47"/>
        <end position="65"/>
    </location>
</feature>
<dbReference type="EMBL" id="JAAOIV010000004">
    <property type="protein sequence ID" value="NHN55649.1"/>
    <property type="molecule type" value="Genomic_DNA"/>
</dbReference>
<dbReference type="Pfam" id="PF03703">
    <property type="entry name" value="bPH_2"/>
    <property type="match status" value="2"/>
</dbReference>
<accession>A0A967AYY2</accession>
<feature type="transmembrane region" description="Helical" evidence="1">
    <location>
        <begin position="201"/>
        <end position="225"/>
    </location>
</feature>
<dbReference type="InterPro" id="IPR014529">
    <property type="entry name" value="UCP026631"/>
</dbReference>
<evidence type="ECO:0000313" key="3">
    <source>
        <dbReference type="EMBL" id="NHN55649.1"/>
    </source>
</evidence>
<feature type="transmembrane region" description="Helical" evidence="1">
    <location>
        <begin position="245"/>
        <end position="275"/>
    </location>
</feature>
<dbReference type="PANTHER" id="PTHR34473:SF2">
    <property type="entry name" value="UPF0699 TRANSMEMBRANE PROTEIN YDBT"/>
    <property type="match status" value="1"/>
</dbReference>
<feature type="transmembrane region" description="Helical" evidence="1">
    <location>
        <begin position="384"/>
        <end position="401"/>
    </location>
</feature>
<dbReference type="Proteomes" id="UP000744769">
    <property type="component" value="Unassembled WGS sequence"/>
</dbReference>
<dbReference type="PIRSF" id="PIRSF026631">
    <property type="entry name" value="UCP026631"/>
    <property type="match status" value="1"/>
</dbReference>
<evidence type="ECO:0000259" key="2">
    <source>
        <dbReference type="Pfam" id="PF03703"/>
    </source>
</evidence>
<gene>
    <name evidence="3" type="ORF">G9U51_07630</name>
</gene>
<organism evidence="3 4">
    <name type="scientific">Metallococcus carri</name>
    <dbReference type="NCBI Taxonomy" id="1656884"/>
    <lineage>
        <taxon>Bacteria</taxon>
        <taxon>Bacillati</taxon>
        <taxon>Actinomycetota</taxon>
        <taxon>Actinomycetes</taxon>
        <taxon>Micrococcales</taxon>
        <taxon>Dermacoccaceae</taxon>
        <taxon>Metallococcus</taxon>
    </lineage>
</organism>
<reference evidence="3" key="1">
    <citation type="submission" date="2020-03" db="EMBL/GenBank/DDBJ databases">
        <title>Draft sequencing of Calidifontibacter sp. DB0510.</title>
        <authorList>
            <person name="Kim D.-U."/>
        </authorList>
    </citation>
    <scope>NUCLEOTIDE SEQUENCE</scope>
    <source>
        <strain evidence="3">DB0510</strain>
    </source>
</reference>
<proteinExistence type="predicted"/>
<dbReference type="InterPro" id="IPR005182">
    <property type="entry name" value="YdbS-like_PH"/>
</dbReference>
<feature type="transmembrane region" description="Helical" evidence="1">
    <location>
        <begin position="407"/>
        <end position="423"/>
    </location>
</feature>
<name>A0A967AYY2_9MICO</name>
<sequence length="512" mass="54104">MSSPAAQSDWRRLDSRMVLIHPVREVIRFLPALVGLLFAGGQVGQHWYGALGAVVPIALGVARWFTTRYRFTAQQVQLRRGLVNKTELSAPLDRVRSVDVTATLLHRALGLAVVKIGTGAANSNDGSVILDGLSAKQAAALRRDLLHRVDAERVAAQGDSPTTDVNGQAREAAKAARPAYVEAPDEVLYTMRPAWFALAPLAPAGFITALALLGVGAQVISQAGIDLTENGAVRDGVDLARGFGVMVVVAVAVVAGLAFIVIVALIGSVLTWFGFRLSRDPGGRTFHVSRGLLTTRNTSMEARRLRGVELHEPIPMRWARAASLSAITTGVAGKKSQDSSSLTPPSPRVVVARTADAILGARGVLDIPIAGHGPVAARRRYTRALLGWIALTALASVPLVALDLLPYAGVAAVGLLVLALLLGRSRAAALGHALTDRFLIGRSGAVDRETFVVERTAAVAVTYRQTFFQRRAGVATVLLATAAGDQEYAVLDVPAEAGAVLFTELLDTVRTH</sequence>
<comment type="caution">
    <text evidence="3">The sequence shown here is derived from an EMBL/GenBank/DDBJ whole genome shotgun (WGS) entry which is preliminary data.</text>
</comment>
<feature type="domain" description="YdbS-like PH" evidence="2">
    <location>
        <begin position="64"/>
        <end position="143"/>
    </location>
</feature>
<dbReference type="AlphaFoldDB" id="A0A967AYY2"/>
<keyword evidence="1" id="KW-1133">Transmembrane helix</keyword>